<dbReference type="InterPro" id="IPR010865">
    <property type="entry name" value="DUF1499"/>
</dbReference>
<organism evidence="1 2">
    <name type="scientific">Jannaschia aquimarina</name>
    <dbReference type="NCBI Taxonomy" id="935700"/>
    <lineage>
        <taxon>Bacteria</taxon>
        <taxon>Pseudomonadati</taxon>
        <taxon>Pseudomonadota</taxon>
        <taxon>Alphaproteobacteria</taxon>
        <taxon>Rhodobacterales</taxon>
        <taxon>Roseobacteraceae</taxon>
        <taxon>Jannaschia</taxon>
    </lineage>
</organism>
<dbReference type="AlphaFoldDB" id="A0A0D1CSV6"/>
<dbReference type="Proteomes" id="UP000032232">
    <property type="component" value="Unassembled WGS sequence"/>
</dbReference>
<reference evidence="1 2" key="1">
    <citation type="submission" date="2015-02" db="EMBL/GenBank/DDBJ databases">
        <title>Genome Sequence of Jannaschia aquimarina DSM28248, a member of the Roseobacter clade.</title>
        <authorList>
            <person name="Voget S."/>
            <person name="Daniel R."/>
        </authorList>
    </citation>
    <scope>NUCLEOTIDE SEQUENCE [LARGE SCALE GENOMIC DNA]</scope>
    <source>
        <strain evidence="1 2">GSW-M26</strain>
    </source>
</reference>
<evidence type="ECO:0008006" key="3">
    <source>
        <dbReference type="Google" id="ProtNLM"/>
    </source>
</evidence>
<evidence type="ECO:0000313" key="1">
    <source>
        <dbReference type="EMBL" id="KIT17832.1"/>
    </source>
</evidence>
<dbReference type="RefSeq" id="WP_052500721.1">
    <property type="nucleotide sequence ID" value="NZ_FZPF01000003.1"/>
</dbReference>
<comment type="caution">
    <text evidence="1">The sequence shown here is derived from an EMBL/GenBank/DDBJ whole genome shotgun (WGS) entry which is preliminary data.</text>
</comment>
<keyword evidence="2" id="KW-1185">Reference proteome</keyword>
<accession>A0A0D1CSV6</accession>
<proteinExistence type="predicted"/>
<name>A0A0D1CSV6_9RHOB</name>
<dbReference type="EMBL" id="JYFE01000013">
    <property type="protein sequence ID" value="KIT17832.1"/>
    <property type="molecule type" value="Genomic_DNA"/>
</dbReference>
<evidence type="ECO:0000313" key="2">
    <source>
        <dbReference type="Proteomes" id="UP000032232"/>
    </source>
</evidence>
<gene>
    <name evidence="1" type="ORF">jaqu_04220</name>
</gene>
<dbReference type="Pfam" id="PF07386">
    <property type="entry name" value="DUF1499"/>
    <property type="match status" value="1"/>
</dbReference>
<dbReference type="STRING" id="935700.jaqu_04220"/>
<sequence>MIMRTVKIVTQHTVQRKVIVPSNKRTVLALGAAAFAATAGAAWIRYSGMEAEDWHVDPESGSRTGRPNEFVVAEGGDMEPVMRAEAPAALLARLDEIALAEPNTERLAGSPEEGLVTYVQRSDLMQFPDAISVKAEAAGDGSRLTIWSRSRYGYSDAGVNRARVERWLEALEQQ</sequence>
<protein>
    <recommendedName>
        <fullName evidence="3">DUF1499 domain-containing protein</fullName>
    </recommendedName>
</protein>
<dbReference type="PATRIC" id="fig|935700.4.peg.450"/>